<feature type="domain" description="Metallo-beta-lactamase" evidence="3">
    <location>
        <begin position="13"/>
        <end position="201"/>
    </location>
</feature>
<reference evidence="4" key="1">
    <citation type="journal article" date="2020" name="mSystems">
        <title>Genome- and Community-Level Interaction Insights into Carbon Utilization and Element Cycling Functions of Hydrothermarchaeota in Hydrothermal Sediment.</title>
        <authorList>
            <person name="Zhou Z."/>
            <person name="Liu Y."/>
            <person name="Xu W."/>
            <person name="Pan J."/>
            <person name="Luo Z.H."/>
            <person name="Li M."/>
        </authorList>
    </citation>
    <scope>NUCLEOTIDE SEQUENCE [LARGE SCALE GENOMIC DNA]</scope>
    <source>
        <strain evidence="4">HyVt-28</strain>
    </source>
</reference>
<dbReference type="EMBL" id="DRDR01000162">
    <property type="protein sequence ID" value="HDL60544.1"/>
    <property type="molecule type" value="Genomic_DNA"/>
</dbReference>
<dbReference type="GO" id="GO:0016787">
    <property type="term" value="F:hydrolase activity"/>
    <property type="evidence" value="ECO:0007669"/>
    <property type="project" value="UniProtKB-UniRule"/>
</dbReference>
<dbReference type="InterPro" id="IPR022877">
    <property type="entry name" value="UPF0173"/>
</dbReference>
<name>A0A7V0LV42_UNCW3</name>
<proteinExistence type="inferred from homology"/>
<dbReference type="Pfam" id="PF13483">
    <property type="entry name" value="Lactamase_B_3"/>
    <property type="match status" value="1"/>
</dbReference>
<dbReference type="Proteomes" id="UP000886381">
    <property type="component" value="Unassembled WGS sequence"/>
</dbReference>
<comment type="similarity">
    <text evidence="2">Belongs to the UPF0173 family.</text>
</comment>
<comment type="caution">
    <text evidence="4">The sequence shown here is derived from an EMBL/GenBank/DDBJ whole genome shotgun (WGS) entry which is preliminary data.</text>
</comment>
<evidence type="ECO:0000259" key="3">
    <source>
        <dbReference type="SMART" id="SM00849"/>
    </source>
</evidence>
<dbReference type="SMART" id="SM00849">
    <property type="entry name" value="Lactamase_B"/>
    <property type="match status" value="1"/>
</dbReference>
<dbReference type="InterPro" id="IPR050114">
    <property type="entry name" value="UPF0173_UPF0282_UlaG_hydrolase"/>
</dbReference>
<protein>
    <recommendedName>
        <fullName evidence="2">UPF0173 metal-dependent hydrolase ENH14_03710</fullName>
    </recommendedName>
</protein>
<dbReference type="SUPFAM" id="SSF56281">
    <property type="entry name" value="Metallo-hydrolase/oxidoreductase"/>
    <property type="match status" value="1"/>
</dbReference>
<evidence type="ECO:0000256" key="2">
    <source>
        <dbReference type="HAMAP-Rule" id="MF_00457"/>
    </source>
</evidence>
<dbReference type="InterPro" id="IPR036866">
    <property type="entry name" value="RibonucZ/Hydroxyglut_hydro"/>
</dbReference>
<accession>A0A7V0LV42</accession>
<dbReference type="HAMAP" id="MF_00457">
    <property type="entry name" value="UPF0173"/>
    <property type="match status" value="1"/>
</dbReference>
<dbReference type="Gene3D" id="3.60.15.10">
    <property type="entry name" value="Ribonuclease Z/Hydroxyacylglutathione hydrolase-like"/>
    <property type="match status" value="1"/>
</dbReference>
<dbReference type="PANTHER" id="PTHR43546:SF3">
    <property type="entry name" value="UPF0173 METAL-DEPENDENT HYDROLASE MJ1163"/>
    <property type="match status" value="1"/>
</dbReference>
<gene>
    <name evidence="4" type="ORF">ENH14_03710</name>
</gene>
<dbReference type="InterPro" id="IPR001279">
    <property type="entry name" value="Metallo-B-lactamas"/>
</dbReference>
<organism evidence="4">
    <name type="scientific">candidate division WOR-3 bacterium</name>
    <dbReference type="NCBI Taxonomy" id="2052148"/>
    <lineage>
        <taxon>Bacteria</taxon>
        <taxon>Bacteria division WOR-3</taxon>
    </lineage>
</organism>
<dbReference type="NCBIfam" id="NF001911">
    <property type="entry name" value="PRK00685.1"/>
    <property type="match status" value="1"/>
</dbReference>
<evidence type="ECO:0000313" key="4">
    <source>
        <dbReference type="EMBL" id="HDL60544.1"/>
    </source>
</evidence>
<sequence length="237" mass="26003">MARFNGVKVTWYGHSAFKLESPHGKVILIDPWISNPEAPKNAREMLDRVDLILVTHGHGDHIGDAVSLAKEFDATCVGIYEIANYLSSKGVKNTLGMNIGGNYNFGDIKISMVEASHSSTAYEGNTPVPLGNPVGFVITFENGFKVYHMGDTGLFGGLSVIGEFYRPDLILIPIGDLFTLGPEEAAYAVKLIRPEYIIPMHYKTFPPLTGTPEKFLELLGKEYKDKVIVLKPGETAE</sequence>
<evidence type="ECO:0000256" key="1">
    <source>
        <dbReference type="ARBA" id="ARBA00022801"/>
    </source>
</evidence>
<dbReference type="AlphaFoldDB" id="A0A7V0LV42"/>
<keyword evidence="1 2" id="KW-0378">Hydrolase</keyword>
<dbReference type="PANTHER" id="PTHR43546">
    <property type="entry name" value="UPF0173 METAL-DEPENDENT HYDROLASE MJ1163-RELATED"/>
    <property type="match status" value="1"/>
</dbReference>